<dbReference type="InterPro" id="IPR023214">
    <property type="entry name" value="HAD_sf"/>
</dbReference>
<sequence length="235" mass="25986">MGKGILFDKDGTLFEFGPIWMQATVEFLEAITIRTDQKDAVVQALGMVNGELVSDSALTSGTPLDVAQILVQYHVFDTNLQAEQFVKDFFYEFLIAHLDNVKPIGDLIGLLTRLKKAGYKLGIATSDETNSTIKTLKYANVFDLFDFIATADDYPTKPNPAALYAFCQNCKLTVNDVIVVGDSRMDIQLGHFAKAGIAVLSGTSKATNFTDLTEYIYPSIQEVPYEEILMDVKKV</sequence>
<dbReference type="GO" id="GO:0005829">
    <property type="term" value="C:cytosol"/>
    <property type="evidence" value="ECO:0007669"/>
    <property type="project" value="TreeGrafter"/>
</dbReference>
<gene>
    <name evidence="1" type="ORF">HF964_02865</name>
</gene>
<dbReference type="SFLD" id="SFLDG01129">
    <property type="entry name" value="C1.5:_HAD__Beta-PGM__Phosphata"/>
    <property type="match status" value="1"/>
</dbReference>
<dbReference type="EMBL" id="JAAXPN010000001">
    <property type="protein sequence ID" value="NKZ23752.1"/>
    <property type="molecule type" value="Genomic_DNA"/>
</dbReference>
<dbReference type="GO" id="GO:0008967">
    <property type="term" value="F:phosphoglycolate phosphatase activity"/>
    <property type="evidence" value="ECO:0007669"/>
    <property type="project" value="TreeGrafter"/>
</dbReference>
<dbReference type="Proteomes" id="UP000549765">
    <property type="component" value="Unassembled WGS sequence"/>
</dbReference>
<dbReference type="PANTHER" id="PTHR43434">
    <property type="entry name" value="PHOSPHOGLYCOLATE PHOSPHATASE"/>
    <property type="match status" value="1"/>
</dbReference>
<comment type="caution">
    <text evidence="1">The sequence shown here is derived from an EMBL/GenBank/DDBJ whole genome shotgun (WGS) entry which is preliminary data.</text>
</comment>
<accession>A0A7X6N1V6</accession>
<dbReference type="SUPFAM" id="SSF56784">
    <property type="entry name" value="HAD-like"/>
    <property type="match status" value="1"/>
</dbReference>
<dbReference type="InterPro" id="IPR023198">
    <property type="entry name" value="PGP-like_dom2"/>
</dbReference>
<dbReference type="GO" id="GO:0006281">
    <property type="term" value="P:DNA repair"/>
    <property type="evidence" value="ECO:0007669"/>
    <property type="project" value="TreeGrafter"/>
</dbReference>
<dbReference type="PANTHER" id="PTHR43434:SF1">
    <property type="entry name" value="PHOSPHOGLYCOLATE PHOSPHATASE"/>
    <property type="match status" value="1"/>
</dbReference>
<dbReference type="AlphaFoldDB" id="A0A7X6N1V6"/>
<dbReference type="NCBIfam" id="TIGR01549">
    <property type="entry name" value="HAD-SF-IA-v1"/>
    <property type="match status" value="1"/>
</dbReference>
<evidence type="ECO:0000313" key="1">
    <source>
        <dbReference type="EMBL" id="NKZ23752.1"/>
    </source>
</evidence>
<keyword evidence="2" id="KW-1185">Reference proteome</keyword>
<reference evidence="1 2" key="1">
    <citation type="submission" date="2020-04" db="EMBL/GenBank/DDBJ databases">
        <title>MicrobeNet Type strains.</title>
        <authorList>
            <person name="Nicholson A.C."/>
        </authorList>
    </citation>
    <scope>NUCLEOTIDE SEQUENCE [LARGE SCALE GENOMIC DNA]</scope>
    <source>
        <strain evidence="1 2">CCUG 61472</strain>
    </source>
</reference>
<dbReference type="InterPro" id="IPR050155">
    <property type="entry name" value="HAD-like_hydrolase_sf"/>
</dbReference>
<protein>
    <submittedName>
        <fullName evidence="1">HAD family hydrolase</fullName>
    </submittedName>
</protein>
<dbReference type="InterPro" id="IPR006439">
    <property type="entry name" value="HAD-SF_hydro_IA"/>
</dbReference>
<dbReference type="InterPro" id="IPR036412">
    <property type="entry name" value="HAD-like_sf"/>
</dbReference>
<name>A0A7X6N1V6_9LACO</name>
<proteinExistence type="predicted"/>
<dbReference type="Gene3D" id="1.10.150.240">
    <property type="entry name" value="Putative phosphatase, domain 2"/>
    <property type="match status" value="1"/>
</dbReference>
<keyword evidence="1" id="KW-0378">Hydrolase</keyword>
<dbReference type="SFLD" id="SFLDS00003">
    <property type="entry name" value="Haloacid_Dehalogenase"/>
    <property type="match status" value="1"/>
</dbReference>
<dbReference type="RefSeq" id="WP_168721536.1">
    <property type="nucleotide sequence ID" value="NZ_JAAXPN010000001.1"/>
</dbReference>
<dbReference type="Pfam" id="PF00702">
    <property type="entry name" value="Hydrolase"/>
    <property type="match status" value="1"/>
</dbReference>
<organism evidence="1 2">
    <name type="scientific">Periweissella fabalis</name>
    <dbReference type="NCBI Taxonomy" id="1070421"/>
    <lineage>
        <taxon>Bacteria</taxon>
        <taxon>Bacillati</taxon>
        <taxon>Bacillota</taxon>
        <taxon>Bacilli</taxon>
        <taxon>Lactobacillales</taxon>
        <taxon>Lactobacillaceae</taxon>
        <taxon>Periweissella</taxon>
    </lineage>
</organism>
<evidence type="ECO:0000313" key="2">
    <source>
        <dbReference type="Proteomes" id="UP000549765"/>
    </source>
</evidence>
<dbReference type="Gene3D" id="3.40.50.1000">
    <property type="entry name" value="HAD superfamily/HAD-like"/>
    <property type="match status" value="1"/>
</dbReference>